<keyword evidence="2" id="KW-0934">Plastid</keyword>
<sequence length="200" mass="23607">MGINIYTIKHPLVLNWMNYLTHNDIPTNDRYELIHKISLALIYEACRKVLQNNTLYIKYMNQVNEIWLTDNSRIDLFFSNINILQIAGKDIRNMIPNLNMYFIDLNNNTNNQNSISNNRKNLSAKKINSIIIVEEQLQSQRIISTLEKIYEKQQKYNNIQICCCYCNTTELDNLSQKYSNLDIYTGQITDNKIFNYQSSD</sequence>
<keyword evidence="2" id="KW-0808">Transferase</keyword>
<keyword evidence="2" id="KW-0150">Chloroplast</keyword>
<dbReference type="SUPFAM" id="SSF53271">
    <property type="entry name" value="PRTase-like"/>
    <property type="match status" value="1"/>
</dbReference>
<geneLocation type="chloroplast" evidence="2"/>
<dbReference type="EMBL" id="LT622869">
    <property type="protein sequence ID" value="SCW22674.1"/>
    <property type="molecule type" value="Genomic_DNA"/>
</dbReference>
<gene>
    <name evidence="2" type="primary">upp</name>
    <name evidence="2" type="ORF">J0237_238</name>
</gene>
<organism evidence="2">
    <name type="scientific">Liagora harveyana</name>
    <dbReference type="NCBI Taxonomy" id="406718"/>
    <lineage>
        <taxon>Eukaryota</taxon>
        <taxon>Rhodophyta</taxon>
        <taxon>Florideophyceae</taxon>
        <taxon>Nemaliophycidae</taxon>
        <taxon>Nemaliales</taxon>
        <taxon>Liagoraceae</taxon>
        <taxon>Liagora</taxon>
    </lineage>
</organism>
<dbReference type="GO" id="GO:0016757">
    <property type="term" value="F:glycosyltransferase activity"/>
    <property type="evidence" value="ECO:0007669"/>
    <property type="project" value="UniProtKB-KW"/>
</dbReference>
<evidence type="ECO:0000313" key="2">
    <source>
        <dbReference type="EMBL" id="SCW22674.1"/>
    </source>
</evidence>
<reference evidence="2" key="1">
    <citation type="submission" date="2016-10" db="EMBL/GenBank/DDBJ databases">
        <title>Chloroplast genomes as a tool to resolve red algal phylogenies: a case study in the Nemaliales.</title>
        <authorList>
            <person name="Costa J.F."/>
            <person name="Lin S.M."/>
            <person name="Macaya E.C."/>
            <person name="Fernandez-Garcia C."/>
            <person name="Verbruggen H."/>
        </authorList>
    </citation>
    <scope>NUCLEOTIDE SEQUENCE</scope>
</reference>
<dbReference type="InterPro" id="IPR029057">
    <property type="entry name" value="PRTase-like"/>
</dbReference>
<accession>A0A1G4NVN3</accession>
<dbReference type="Pfam" id="PF14681">
    <property type="entry name" value="UPRTase"/>
    <property type="match status" value="1"/>
</dbReference>
<proteinExistence type="predicted"/>
<dbReference type="Gene3D" id="3.40.50.2020">
    <property type="match status" value="1"/>
</dbReference>
<name>A0A1G4NVN3_9FLOR</name>
<dbReference type="GeneID" id="29999444"/>
<feature type="domain" description="Phosphoribosyltransferase" evidence="1">
    <location>
        <begin position="8"/>
        <end position="188"/>
    </location>
</feature>
<dbReference type="RefSeq" id="YP_009314420.1">
    <property type="nucleotide sequence ID" value="NC_031661.1"/>
</dbReference>
<dbReference type="AlphaFoldDB" id="A0A1G4NVN3"/>
<keyword evidence="2" id="KW-0328">Glycosyltransferase</keyword>
<protein>
    <submittedName>
        <fullName evidence="2">Uracil phosphoribosyltransferase</fullName>
    </submittedName>
</protein>
<evidence type="ECO:0000259" key="1">
    <source>
        <dbReference type="Pfam" id="PF14681"/>
    </source>
</evidence>
<dbReference type="InterPro" id="IPR000836">
    <property type="entry name" value="PRTase_dom"/>
</dbReference>
<reference evidence="2" key="2">
    <citation type="submission" date="2016-10" db="EMBL/GenBank/DDBJ databases">
        <authorList>
            <person name="de Groot N.N."/>
        </authorList>
    </citation>
    <scope>NUCLEOTIDE SEQUENCE</scope>
</reference>